<evidence type="ECO:0000256" key="4">
    <source>
        <dbReference type="ARBA" id="ARBA00023033"/>
    </source>
</evidence>
<comment type="caution">
    <text evidence="6">The sequence shown here is derived from an EMBL/GenBank/DDBJ whole genome shotgun (WGS) entry which is preliminary data.</text>
</comment>
<dbReference type="CDD" id="cd01094">
    <property type="entry name" value="Alkanesulfonate_monoxygenase"/>
    <property type="match status" value="1"/>
</dbReference>
<keyword evidence="4 6" id="KW-0503">Monooxygenase</keyword>
<accession>A0A7W6D0P4</accession>
<evidence type="ECO:0000259" key="5">
    <source>
        <dbReference type="Pfam" id="PF00296"/>
    </source>
</evidence>
<evidence type="ECO:0000313" key="6">
    <source>
        <dbReference type="EMBL" id="MBB3974618.1"/>
    </source>
</evidence>
<dbReference type="InterPro" id="IPR011251">
    <property type="entry name" value="Luciferase-like_dom"/>
</dbReference>
<dbReference type="PANTHER" id="PTHR42847:SF4">
    <property type="entry name" value="ALKANESULFONATE MONOOXYGENASE-RELATED"/>
    <property type="match status" value="1"/>
</dbReference>
<organism evidence="6 7">
    <name type="scientific">Hansschlegelia beijingensis</name>
    <dbReference type="NCBI Taxonomy" id="1133344"/>
    <lineage>
        <taxon>Bacteria</taxon>
        <taxon>Pseudomonadati</taxon>
        <taxon>Pseudomonadota</taxon>
        <taxon>Alphaproteobacteria</taxon>
        <taxon>Hyphomicrobiales</taxon>
        <taxon>Methylopilaceae</taxon>
        <taxon>Hansschlegelia</taxon>
    </lineage>
</organism>
<dbReference type="Pfam" id="PF00296">
    <property type="entry name" value="Bac_luciferase"/>
    <property type="match status" value="1"/>
</dbReference>
<dbReference type="SUPFAM" id="SSF51679">
    <property type="entry name" value="Bacterial luciferase-like"/>
    <property type="match status" value="1"/>
</dbReference>
<evidence type="ECO:0000256" key="1">
    <source>
        <dbReference type="ARBA" id="ARBA00022630"/>
    </source>
</evidence>
<dbReference type="Gene3D" id="3.20.20.30">
    <property type="entry name" value="Luciferase-like domain"/>
    <property type="match status" value="1"/>
</dbReference>
<evidence type="ECO:0000256" key="3">
    <source>
        <dbReference type="ARBA" id="ARBA00023002"/>
    </source>
</evidence>
<keyword evidence="1" id="KW-0285">Flavoprotein</keyword>
<dbReference type="AlphaFoldDB" id="A0A7W6D0P4"/>
<dbReference type="EMBL" id="JACIDR010000007">
    <property type="protein sequence ID" value="MBB3974618.1"/>
    <property type="molecule type" value="Genomic_DNA"/>
</dbReference>
<proteinExistence type="predicted"/>
<keyword evidence="2" id="KW-0288">FMN</keyword>
<dbReference type="RefSeq" id="WP_246398604.1">
    <property type="nucleotide sequence ID" value="NZ_JACIDR010000007.1"/>
</dbReference>
<dbReference type="GO" id="GO:0016705">
    <property type="term" value="F:oxidoreductase activity, acting on paired donors, with incorporation or reduction of molecular oxygen"/>
    <property type="evidence" value="ECO:0007669"/>
    <property type="project" value="InterPro"/>
</dbReference>
<keyword evidence="7" id="KW-1185">Reference proteome</keyword>
<reference evidence="6 7" key="1">
    <citation type="submission" date="2020-08" db="EMBL/GenBank/DDBJ databases">
        <title>Genomic Encyclopedia of Type Strains, Phase IV (KMG-IV): sequencing the most valuable type-strain genomes for metagenomic binning, comparative biology and taxonomic classification.</title>
        <authorList>
            <person name="Goeker M."/>
        </authorList>
    </citation>
    <scope>NUCLEOTIDE SEQUENCE [LARGE SCALE GENOMIC DNA]</scope>
    <source>
        <strain evidence="6 7">DSM 25481</strain>
    </source>
</reference>
<sequence length="390" mass="42848">MMLDQNHRGEDAALSPLEAAKRNPLMLGLFLPIQSGAWSPSRAPRETSWTFDYNARCTIEAERLGFDLVFGLAQWMGKGGYGGEMKFREQATDPLLVTAGLAALTKRILLVSTVHILYGWHPLHLAKFGATISEMSGGRWGLNMVTGYKKSEFEMFGLEPIEHDHRYVMADEFVTMMERLWSEDENITIDGRFWKMKDAFIAPKPAGGKCLLVNASSSGAGLAYAVKHSDLIFVTSPAGANLDKACEALPAHTAKIKAAAQEIGRDVRTLINPHVICRETEAEAWAQYNAILENADPVAAQNFYQTFAGGDQASWKAATKEQWTIGGNVHIVGTPEQVVDGFKRLKAAGIDGVQVNFYDFLPDLKFFGERVLPLMRQAGLRLEGPLAAAA</sequence>
<keyword evidence="3" id="KW-0560">Oxidoreductase</keyword>
<evidence type="ECO:0000313" key="7">
    <source>
        <dbReference type="Proteomes" id="UP000528964"/>
    </source>
</evidence>
<dbReference type="Proteomes" id="UP000528964">
    <property type="component" value="Unassembled WGS sequence"/>
</dbReference>
<protein>
    <submittedName>
        <fullName evidence="6">FMNH2-dependent dimethyl sulfone monooxygenase</fullName>
    </submittedName>
</protein>
<dbReference type="PANTHER" id="PTHR42847">
    <property type="entry name" value="ALKANESULFONATE MONOOXYGENASE"/>
    <property type="match status" value="1"/>
</dbReference>
<feature type="domain" description="Luciferase-like" evidence="5">
    <location>
        <begin position="27"/>
        <end position="351"/>
    </location>
</feature>
<gene>
    <name evidence="6" type="ORF">GGR24_003305</name>
</gene>
<dbReference type="InterPro" id="IPR036661">
    <property type="entry name" value="Luciferase-like_sf"/>
</dbReference>
<dbReference type="InterPro" id="IPR050172">
    <property type="entry name" value="SsuD_RutA_monooxygenase"/>
</dbReference>
<evidence type="ECO:0000256" key="2">
    <source>
        <dbReference type="ARBA" id="ARBA00022643"/>
    </source>
</evidence>
<name>A0A7W6D0P4_9HYPH</name>
<dbReference type="GO" id="GO:0004497">
    <property type="term" value="F:monooxygenase activity"/>
    <property type="evidence" value="ECO:0007669"/>
    <property type="project" value="UniProtKB-KW"/>
</dbReference>